<proteinExistence type="predicted"/>
<dbReference type="InParanoid" id="M7XY31"/>
<accession>M7XY31</accession>
<sequence>MLDIRTGVRFPAGLLLFLLKTCAYPLLSGGKIVYKNINK</sequence>
<reference evidence="1" key="1">
    <citation type="submission" date="2013-01" db="EMBL/GenBank/DDBJ databases">
        <title>Genome assembly of Mariniradius saccharolyticus AK6.</title>
        <authorList>
            <person name="Vaidya B."/>
            <person name="Khatri I."/>
            <person name="Tanuku N.R.S."/>
            <person name="Subramanian S."/>
            <person name="Pinnaka A."/>
        </authorList>
    </citation>
    <scope>NUCLEOTIDE SEQUENCE [LARGE SCALE GENOMIC DNA]</scope>
    <source>
        <strain evidence="1">AK6</strain>
    </source>
</reference>
<dbReference type="AlphaFoldDB" id="M7XY31"/>
<dbReference type="EMBL" id="AMZY02000010">
    <property type="protein sequence ID" value="EMS33367.1"/>
    <property type="molecule type" value="Genomic_DNA"/>
</dbReference>
<dbReference type="Proteomes" id="UP000010953">
    <property type="component" value="Unassembled WGS sequence"/>
</dbReference>
<organism evidence="1 2">
    <name type="scientific">Mariniradius saccharolyticus AK6</name>
    <dbReference type="NCBI Taxonomy" id="1239962"/>
    <lineage>
        <taxon>Bacteria</taxon>
        <taxon>Pseudomonadati</taxon>
        <taxon>Bacteroidota</taxon>
        <taxon>Cytophagia</taxon>
        <taxon>Cytophagales</taxon>
        <taxon>Cyclobacteriaceae</taxon>
        <taxon>Mariniradius</taxon>
    </lineage>
</organism>
<name>M7XY31_9BACT</name>
<keyword evidence="2" id="KW-1185">Reference proteome</keyword>
<evidence type="ECO:0000313" key="1">
    <source>
        <dbReference type="EMBL" id="EMS33367.1"/>
    </source>
</evidence>
<protein>
    <submittedName>
        <fullName evidence="1">Uncharacterized protein</fullName>
    </submittedName>
</protein>
<gene>
    <name evidence="1" type="ORF">C943_00645</name>
</gene>
<evidence type="ECO:0000313" key="2">
    <source>
        <dbReference type="Proteomes" id="UP000010953"/>
    </source>
</evidence>
<comment type="caution">
    <text evidence="1">The sequence shown here is derived from an EMBL/GenBank/DDBJ whole genome shotgun (WGS) entry which is preliminary data.</text>
</comment>